<accession>A0A0S4IVN5</accession>
<evidence type="ECO:0000256" key="4">
    <source>
        <dbReference type="SAM" id="MobiDB-lite"/>
    </source>
</evidence>
<dbReference type="Gene3D" id="3.40.50.150">
    <property type="entry name" value="Vaccinia Virus protein VP39"/>
    <property type="match status" value="1"/>
</dbReference>
<keyword evidence="3" id="KW-0949">S-adenosyl-L-methionine</keyword>
<dbReference type="GO" id="GO:0000463">
    <property type="term" value="P:maturation of LSU-rRNA from tricistronic rRNA transcript (SSU-rRNA, 5.8S rRNA, LSU-rRNA)"/>
    <property type="evidence" value="ECO:0007669"/>
    <property type="project" value="TreeGrafter"/>
</dbReference>
<dbReference type="EMBL" id="CYKH01000502">
    <property type="protein sequence ID" value="CUG02898.1"/>
    <property type="molecule type" value="Genomic_DNA"/>
</dbReference>
<proteinExistence type="predicted"/>
<dbReference type="Proteomes" id="UP000051952">
    <property type="component" value="Unassembled WGS sequence"/>
</dbReference>
<organism evidence="6 7">
    <name type="scientific">Bodo saltans</name>
    <name type="common">Flagellated protozoan</name>
    <dbReference type="NCBI Taxonomy" id="75058"/>
    <lineage>
        <taxon>Eukaryota</taxon>
        <taxon>Discoba</taxon>
        <taxon>Euglenozoa</taxon>
        <taxon>Kinetoplastea</taxon>
        <taxon>Metakinetoplastina</taxon>
        <taxon>Eubodonida</taxon>
        <taxon>Bodonidae</taxon>
        <taxon>Bodo</taxon>
    </lineage>
</organism>
<evidence type="ECO:0000313" key="6">
    <source>
        <dbReference type="EMBL" id="CUG02898.1"/>
    </source>
</evidence>
<dbReference type="PANTHER" id="PTHR10920">
    <property type="entry name" value="RIBOSOMAL RNA METHYLTRANSFERASE"/>
    <property type="match status" value="1"/>
</dbReference>
<feature type="compositionally biased region" description="Low complexity" evidence="4">
    <location>
        <begin position="277"/>
        <end position="287"/>
    </location>
</feature>
<evidence type="ECO:0000256" key="2">
    <source>
        <dbReference type="ARBA" id="ARBA00022679"/>
    </source>
</evidence>
<dbReference type="OMA" id="WNCLGCG"/>
<name>A0A0S4IVN5_BODSA</name>
<evidence type="ECO:0000256" key="1">
    <source>
        <dbReference type="ARBA" id="ARBA00022603"/>
    </source>
</evidence>
<dbReference type="Pfam" id="PF01728">
    <property type="entry name" value="FtsJ"/>
    <property type="match status" value="1"/>
</dbReference>
<dbReference type="GO" id="GO:0005730">
    <property type="term" value="C:nucleolus"/>
    <property type="evidence" value="ECO:0007669"/>
    <property type="project" value="TreeGrafter"/>
</dbReference>
<dbReference type="OrthoDB" id="20105at2759"/>
<evidence type="ECO:0000259" key="5">
    <source>
        <dbReference type="Pfam" id="PF01728"/>
    </source>
</evidence>
<gene>
    <name evidence="6" type="ORF">BSAL_69940</name>
</gene>
<feature type="region of interest" description="Disordered" evidence="4">
    <location>
        <begin position="277"/>
        <end position="297"/>
    </location>
</feature>
<dbReference type="PANTHER" id="PTHR10920:SF19">
    <property type="entry name" value="METHYLTRANSFERASE, PUTATIVE-RELATED"/>
    <property type="match status" value="1"/>
</dbReference>
<dbReference type="GO" id="GO:0008650">
    <property type="term" value="F:rRNA (uridine-2'-O-)-methyltransferase activity"/>
    <property type="evidence" value="ECO:0007669"/>
    <property type="project" value="TreeGrafter"/>
</dbReference>
<keyword evidence="7" id="KW-1185">Reference proteome</keyword>
<dbReference type="VEuPathDB" id="TriTrypDB:BSAL_69940"/>
<dbReference type="GO" id="GO:0030687">
    <property type="term" value="C:preribosome, large subunit precursor"/>
    <property type="evidence" value="ECO:0007669"/>
    <property type="project" value="TreeGrafter"/>
</dbReference>
<dbReference type="GO" id="GO:0016435">
    <property type="term" value="F:rRNA (guanine) methyltransferase activity"/>
    <property type="evidence" value="ECO:0007669"/>
    <property type="project" value="TreeGrafter"/>
</dbReference>
<reference evidence="7" key="1">
    <citation type="submission" date="2015-09" db="EMBL/GenBank/DDBJ databases">
        <authorList>
            <consortium name="Pathogen Informatics"/>
        </authorList>
    </citation>
    <scope>NUCLEOTIDE SEQUENCE [LARGE SCALE GENOMIC DNA]</scope>
    <source>
        <strain evidence="7">Lake Konstanz</strain>
    </source>
</reference>
<keyword evidence="2" id="KW-0808">Transferase</keyword>
<feature type="domain" description="Ribosomal RNA methyltransferase FtsJ" evidence="5">
    <location>
        <begin position="37"/>
        <end position="266"/>
    </location>
</feature>
<dbReference type="InterPro" id="IPR050082">
    <property type="entry name" value="RNA_methyltr_RlmE"/>
</dbReference>
<dbReference type="InterPro" id="IPR002877">
    <property type="entry name" value="RNA_MeTrfase_FtsJ_dom"/>
</dbReference>
<dbReference type="AlphaFoldDB" id="A0A0S4IVN5"/>
<dbReference type="GO" id="GO:0000466">
    <property type="term" value="P:maturation of 5.8S rRNA from tricistronic rRNA transcript (SSU-rRNA, 5.8S rRNA, LSU-rRNA)"/>
    <property type="evidence" value="ECO:0007669"/>
    <property type="project" value="TreeGrafter"/>
</dbReference>
<dbReference type="InterPro" id="IPR029063">
    <property type="entry name" value="SAM-dependent_MTases_sf"/>
</dbReference>
<keyword evidence="1" id="KW-0489">Methyltransferase</keyword>
<protein>
    <recommendedName>
        <fullName evidence="5">Ribosomal RNA methyltransferase FtsJ domain-containing protein</fullName>
    </recommendedName>
</protein>
<dbReference type="SUPFAM" id="SSF53335">
    <property type="entry name" value="S-adenosyl-L-methionine-dependent methyltransferases"/>
    <property type="match status" value="1"/>
</dbReference>
<sequence length="335" mass="37506">MLRRTAVINCLAISRPLLLGSHAPGSSSTTTTISPLRCRAGDKLAEIDDMFHLFSDASAVRVVLDLAAAPGSFTQVAVQRMLDAQRDDDGVDPLAIAVDLQKIKPMSHSHTLRCNILDHTRIRKEVHRILTAERHARRKLLNDQSSSLFHAPQVVLHDGVSIVDGQSELSVTYAQTNMAMGSLKFATELFSQEARRRLVSGEMHNVEEQHHRQRRNQWAFVTKLMPSVHFNHVLSQARRYFNVVDIIRPKACREDSQERYLVCKDFLVSGEKKLESSQSSSSAARQRGFSLSPRMDDVGGTHSGRQVMWHCFGCGRSQLGAKACSHCHYSQAARR</sequence>
<evidence type="ECO:0000313" key="7">
    <source>
        <dbReference type="Proteomes" id="UP000051952"/>
    </source>
</evidence>
<evidence type="ECO:0000256" key="3">
    <source>
        <dbReference type="ARBA" id="ARBA00022691"/>
    </source>
</evidence>